<dbReference type="AlphaFoldDB" id="A0A8B4GZH9"/>
<dbReference type="Pfam" id="PF09449">
    <property type="entry name" value="DUF2020"/>
    <property type="match status" value="1"/>
</dbReference>
<dbReference type="Gene3D" id="3.40.1000.10">
    <property type="entry name" value="Mog1/PsbP, alpha/beta/alpha sandwich"/>
    <property type="match status" value="1"/>
</dbReference>
<dbReference type="InterPro" id="IPR018567">
    <property type="entry name" value="DUF2020"/>
</dbReference>
<gene>
    <name evidence="3" type="ORF">NCTC10254_00143</name>
</gene>
<comment type="caution">
    <text evidence="3">The sequence shown here is derived from an EMBL/GenBank/DDBJ whole genome shotgun (WGS) entry which is preliminary data.</text>
</comment>
<evidence type="ECO:0000313" key="4">
    <source>
        <dbReference type="Proteomes" id="UP000249886"/>
    </source>
</evidence>
<name>A0A8B4GZH9_9CORY</name>
<reference evidence="3 4" key="1">
    <citation type="submission" date="2018-06" db="EMBL/GenBank/DDBJ databases">
        <authorList>
            <consortium name="Pathogen Informatics"/>
            <person name="Doyle S."/>
        </authorList>
    </citation>
    <scope>NUCLEOTIDE SEQUENCE [LARGE SCALE GENOMIC DNA]</scope>
    <source>
        <strain evidence="3 4">NCTC10254</strain>
    </source>
</reference>
<organism evidence="3 4">
    <name type="scientific">Corynebacterium matruchotii</name>
    <dbReference type="NCBI Taxonomy" id="43768"/>
    <lineage>
        <taxon>Bacteria</taxon>
        <taxon>Bacillati</taxon>
        <taxon>Actinomycetota</taxon>
        <taxon>Actinomycetes</taxon>
        <taxon>Mycobacteriales</taxon>
        <taxon>Corynebacteriaceae</taxon>
        <taxon>Corynebacterium</taxon>
    </lineage>
</organism>
<dbReference type="EMBL" id="UARK01000001">
    <property type="protein sequence ID" value="SPW23785.1"/>
    <property type="molecule type" value="Genomic_DNA"/>
</dbReference>
<proteinExistence type="predicted"/>
<evidence type="ECO:0000313" key="3">
    <source>
        <dbReference type="EMBL" id="SPW23785.1"/>
    </source>
</evidence>
<dbReference type="GO" id="GO:0016301">
    <property type="term" value="F:kinase activity"/>
    <property type="evidence" value="ECO:0007669"/>
    <property type="project" value="UniProtKB-KW"/>
</dbReference>
<feature type="chain" id="PRO_5039255751" evidence="1">
    <location>
        <begin position="23"/>
        <end position="195"/>
    </location>
</feature>
<dbReference type="Proteomes" id="UP000249886">
    <property type="component" value="Unassembled WGS sequence"/>
</dbReference>
<keyword evidence="3" id="KW-0808">Transferase</keyword>
<keyword evidence="1" id="KW-0732">Signal</keyword>
<evidence type="ECO:0000256" key="1">
    <source>
        <dbReference type="SAM" id="SignalP"/>
    </source>
</evidence>
<dbReference type="SUPFAM" id="SSF55724">
    <property type="entry name" value="Mog1p/PsbP-like"/>
    <property type="match status" value="1"/>
</dbReference>
<feature type="domain" description="DUF2020" evidence="2">
    <location>
        <begin position="55"/>
        <end position="195"/>
    </location>
</feature>
<accession>A0A8B4GZH9</accession>
<keyword evidence="3" id="KW-0418">Kinase</keyword>
<feature type="signal peptide" evidence="1">
    <location>
        <begin position="1"/>
        <end position="22"/>
    </location>
</feature>
<dbReference type="PROSITE" id="PS51257">
    <property type="entry name" value="PROKAR_LIPOPROTEIN"/>
    <property type="match status" value="1"/>
</dbReference>
<sequence>MNRTARSGMVLLACLTCFVGLTGLTGCSSSGDTGKGTVAASASAAPTAPVLDSNLPVDALPVIPAGKSEMVPCPYLDTQWVANTNGQRMIGQGIDARFNTPACVFWSFPDEPQATVIVRHMPTEQAAINVVDWAAPITTTEPVDENGWSGGRSGNPQGAVYAVQKGPVAVVVFSNQEQSLKAELIAKETIKNLNL</sequence>
<evidence type="ECO:0000259" key="2">
    <source>
        <dbReference type="Pfam" id="PF09449"/>
    </source>
</evidence>
<protein>
    <submittedName>
        <fullName evidence="3">Two-component system sensor kinase protein</fullName>
    </submittedName>
</protein>
<dbReference type="InterPro" id="IPR016123">
    <property type="entry name" value="Mog1/PsbP_a/b/a-sand"/>
</dbReference>